<protein>
    <submittedName>
        <fullName evidence="2">Uncharacterized protein C11orf97 homolog</fullName>
    </submittedName>
</protein>
<dbReference type="PANTHER" id="PTHR38326:SF1">
    <property type="entry name" value="CHROMOSOME 11 OPEN READING FRAME 97"/>
    <property type="match status" value="1"/>
</dbReference>
<name>A0A6P6DZ30_OCTDE</name>
<dbReference type="OrthoDB" id="6154260at2759"/>
<dbReference type="RefSeq" id="XP_023565290.1">
    <property type="nucleotide sequence ID" value="XM_023709522.1"/>
</dbReference>
<dbReference type="AlphaFoldDB" id="A0A6P6DZ30"/>
<dbReference type="InParanoid" id="A0A6P6DZ30"/>
<sequence length="82" mass="9282">MGTYLGKNFLYCELQKGIKEVLEELSIKRDECHIKNPPLVALERIWSIKKNLLVGGVELGLLGRNSLLPQAKCYPRQGGLMR</sequence>
<dbReference type="CTD" id="109305548"/>
<dbReference type="Proteomes" id="UP000515203">
    <property type="component" value="Unplaced"/>
</dbReference>
<dbReference type="GeneID" id="105741461"/>
<dbReference type="FunCoup" id="A0A6P6DZ30">
    <property type="interactions" value="13"/>
</dbReference>
<reference evidence="2" key="1">
    <citation type="submission" date="2025-08" db="UniProtKB">
        <authorList>
            <consortium name="RefSeq"/>
        </authorList>
    </citation>
    <scope>IDENTIFICATION</scope>
</reference>
<dbReference type="InterPro" id="IPR040429">
    <property type="entry name" value="C11orf97-like"/>
</dbReference>
<proteinExistence type="predicted"/>
<organism evidence="1 2">
    <name type="scientific">Octodon degus</name>
    <name type="common">Degu</name>
    <name type="synonym">Sciurus degus</name>
    <dbReference type="NCBI Taxonomy" id="10160"/>
    <lineage>
        <taxon>Eukaryota</taxon>
        <taxon>Metazoa</taxon>
        <taxon>Chordata</taxon>
        <taxon>Craniata</taxon>
        <taxon>Vertebrata</taxon>
        <taxon>Euteleostomi</taxon>
        <taxon>Mammalia</taxon>
        <taxon>Eutheria</taxon>
        <taxon>Euarchontoglires</taxon>
        <taxon>Glires</taxon>
        <taxon>Rodentia</taxon>
        <taxon>Hystricomorpha</taxon>
        <taxon>Octodontidae</taxon>
        <taxon>Octodon</taxon>
    </lineage>
</organism>
<gene>
    <name evidence="2" type="primary">CUNH11orf97</name>
</gene>
<accession>A0A6P6DZ30</accession>
<evidence type="ECO:0000313" key="1">
    <source>
        <dbReference type="Proteomes" id="UP000515203"/>
    </source>
</evidence>
<keyword evidence="1" id="KW-1185">Reference proteome</keyword>
<dbReference type="GO" id="GO:0097546">
    <property type="term" value="C:ciliary base"/>
    <property type="evidence" value="ECO:0007669"/>
    <property type="project" value="TreeGrafter"/>
</dbReference>
<dbReference type="PANTHER" id="PTHR38326">
    <property type="entry name" value="CHROMOSOME 11 OPEN READING FRAME 97"/>
    <property type="match status" value="1"/>
</dbReference>
<evidence type="ECO:0000313" key="2">
    <source>
        <dbReference type="RefSeq" id="XP_023565290.1"/>
    </source>
</evidence>